<dbReference type="EMBL" id="BHEO01000002">
    <property type="protein sequence ID" value="GBU04060.1"/>
    <property type="molecule type" value="Genomic_DNA"/>
</dbReference>
<sequence>MASIREVAKRAGVSPATVSRVINGTARVDEEKRERVEKAIEETGFRPNELARALYRKSSKIIGVIVPDIENPFFSELAKAIEKEAYEQEYRILLCNSDDQKEKELANLQMLAQLQADGVILMTNTGEKSQSYEAVSMPIVFVDRRLDEMGQTSVIEADHYAGGKLAAEYLIACGCRQITCIRGPQELSSGKKRYEGYREVCRQHSMKERFVDSTYKYEDGAKAAEEVLRRYPDTDGIIACNDMTAVSVYKVLQKRGYRVPEDIQIIGFDGVKFGRFLTPELTTVAQPIKEMGKCAVQMILGTVKELPRDREMKFPVMLIKGETTKNKM</sequence>
<dbReference type="CDD" id="cd06291">
    <property type="entry name" value="PBP1_Qymf-like"/>
    <property type="match status" value="1"/>
</dbReference>
<keyword evidence="10" id="KW-1185">Reference proteome</keyword>
<feature type="domain" description="HTH cro/C1-type" evidence="6">
    <location>
        <begin position="3"/>
        <end position="50"/>
    </location>
</feature>
<dbReference type="RefSeq" id="WP_009263690.1">
    <property type="nucleotide sequence ID" value="NZ_AP031411.1"/>
</dbReference>
<evidence type="ECO:0000313" key="10">
    <source>
        <dbReference type="Proteomes" id="UP000702954"/>
    </source>
</evidence>
<dbReference type="AlphaFoldDB" id="A0A4R3JW30"/>
<evidence type="ECO:0000259" key="5">
    <source>
        <dbReference type="PROSITE" id="PS50932"/>
    </source>
</evidence>
<evidence type="ECO:0000313" key="8">
    <source>
        <dbReference type="EMBL" id="TCS70319.1"/>
    </source>
</evidence>
<dbReference type="PROSITE" id="PS50932">
    <property type="entry name" value="HTH_LACI_2"/>
    <property type="match status" value="1"/>
</dbReference>
<keyword evidence="1" id="KW-0678">Repressor</keyword>
<evidence type="ECO:0000259" key="6">
    <source>
        <dbReference type="PROSITE" id="PS50943"/>
    </source>
</evidence>
<reference evidence="8 9" key="2">
    <citation type="submission" date="2019-03" db="EMBL/GenBank/DDBJ databases">
        <title>Genomic Encyclopedia of Type Strains, Phase IV (KMG-IV): sequencing the most valuable type-strain genomes for metagenomic binning, comparative biology and taxonomic classification.</title>
        <authorList>
            <person name="Goeker M."/>
        </authorList>
    </citation>
    <scope>NUCLEOTIDE SEQUENCE [LARGE SCALE GENOMIC DNA]</scope>
    <source>
        <strain evidence="8 9">DSM 103426</strain>
    </source>
</reference>
<feature type="domain" description="HTH lacI-type" evidence="5">
    <location>
        <begin position="2"/>
        <end position="56"/>
    </location>
</feature>
<keyword evidence="4" id="KW-0804">Transcription</keyword>
<protein>
    <submittedName>
        <fullName evidence="8">LacI family transcriptional regulator</fullName>
    </submittedName>
</protein>
<dbReference type="Pfam" id="PF00532">
    <property type="entry name" value="Peripla_BP_1"/>
    <property type="match status" value="1"/>
</dbReference>
<accession>A0A4R3JW30</accession>
<dbReference type="Gene3D" id="3.40.50.2300">
    <property type="match status" value="2"/>
</dbReference>
<dbReference type="GeneID" id="97507968"/>
<dbReference type="Proteomes" id="UP000294613">
    <property type="component" value="Unassembled WGS sequence"/>
</dbReference>
<dbReference type="GO" id="GO:0000976">
    <property type="term" value="F:transcription cis-regulatory region binding"/>
    <property type="evidence" value="ECO:0007669"/>
    <property type="project" value="TreeGrafter"/>
</dbReference>
<dbReference type="CDD" id="cd01392">
    <property type="entry name" value="HTH_LacI"/>
    <property type="match status" value="1"/>
</dbReference>
<dbReference type="InterPro" id="IPR000843">
    <property type="entry name" value="HTH_LacI"/>
</dbReference>
<dbReference type="SUPFAM" id="SSF47413">
    <property type="entry name" value="lambda repressor-like DNA-binding domains"/>
    <property type="match status" value="1"/>
</dbReference>
<dbReference type="PANTHER" id="PTHR30146:SF95">
    <property type="entry name" value="RIBOSE OPERON REPRESSOR"/>
    <property type="match status" value="1"/>
</dbReference>
<dbReference type="PANTHER" id="PTHR30146">
    <property type="entry name" value="LACI-RELATED TRANSCRIPTIONAL REPRESSOR"/>
    <property type="match status" value="1"/>
</dbReference>
<dbReference type="Pfam" id="PF00356">
    <property type="entry name" value="LacI"/>
    <property type="match status" value="1"/>
</dbReference>
<reference evidence="7 10" key="1">
    <citation type="journal article" date="2018" name="Int. J. Syst. Evol. Microbiol.">
        <title>Draft Genome Sequence of Faecalimonas umbilicata JCM 30896T, an Acetate-Producing Bacterium Isolated from Human Feces.</title>
        <authorList>
            <person name="Sakamoto M."/>
            <person name="Ikeyama N."/>
            <person name="Yuki M."/>
            <person name="Ohkuma M."/>
        </authorList>
    </citation>
    <scope>NUCLEOTIDE SEQUENCE [LARGE SCALE GENOMIC DNA]</scope>
    <source>
        <strain evidence="7 10">EGH7</strain>
    </source>
</reference>
<evidence type="ECO:0000313" key="7">
    <source>
        <dbReference type="EMBL" id="GBU04060.1"/>
    </source>
</evidence>
<gene>
    <name evidence="8" type="ORF">EDD74_101170</name>
    <name evidence="7" type="ORF">FAEUMB_06010</name>
</gene>
<name>A0A4R3JW30_9FIRM</name>
<dbReference type="InterPro" id="IPR028082">
    <property type="entry name" value="Peripla_BP_I"/>
</dbReference>
<dbReference type="InterPro" id="IPR010982">
    <property type="entry name" value="Lambda_DNA-bd_dom_sf"/>
</dbReference>
<dbReference type="EMBL" id="SLZV01000001">
    <property type="protein sequence ID" value="TCS70319.1"/>
    <property type="molecule type" value="Genomic_DNA"/>
</dbReference>
<evidence type="ECO:0000256" key="2">
    <source>
        <dbReference type="ARBA" id="ARBA00023015"/>
    </source>
</evidence>
<dbReference type="InterPro" id="IPR001387">
    <property type="entry name" value="Cro/C1-type_HTH"/>
</dbReference>
<proteinExistence type="predicted"/>
<evidence type="ECO:0000256" key="1">
    <source>
        <dbReference type="ARBA" id="ARBA00022491"/>
    </source>
</evidence>
<dbReference type="PROSITE" id="PS00356">
    <property type="entry name" value="HTH_LACI_1"/>
    <property type="match status" value="1"/>
</dbReference>
<dbReference type="SUPFAM" id="SSF53822">
    <property type="entry name" value="Periplasmic binding protein-like I"/>
    <property type="match status" value="1"/>
</dbReference>
<organism evidence="8 9">
    <name type="scientific">Faecalimonas umbilicata</name>
    <dbReference type="NCBI Taxonomy" id="1912855"/>
    <lineage>
        <taxon>Bacteria</taxon>
        <taxon>Bacillati</taxon>
        <taxon>Bacillota</taxon>
        <taxon>Clostridia</taxon>
        <taxon>Lachnospirales</taxon>
        <taxon>Lachnospiraceae</taxon>
        <taxon>Faecalimonas</taxon>
    </lineage>
</organism>
<evidence type="ECO:0000256" key="4">
    <source>
        <dbReference type="ARBA" id="ARBA00023163"/>
    </source>
</evidence>
<keyword evidence="3" id="KW-0238">DNA-binding</keyword>
<dbReference type="SMART" id="SM00354">
    <property type="entry name" value="HTH_LACI"/>
    <property type="match status" value="1"/>
</dbReference>
<dbReference type="InterPro" id="IPR001761">
    <property type="entry name" value="Peripla_BP/Lac1_sug-bd_dom"/>
</dbReference>
<keyword evidence="2" id="KW-0805">Transcription regulation</keyword>
<comment type="caution">
    <text evidence="8">The sequence shown here is derived from an EMBL/GenBank/DDBJ whole genome shotgun (WGS) entry which is preliminary data.</text>
</comment>
<dbReference type="GO" id="GO:0003700">
    <property type="term" value="F:DNA-binding transcription factor activity"/>
    <property type="evidence" value="ECO:0007669"/>
    <property type="project" value="TreeGrafter"/>
</dbReference>
<dbReference type="Gene3D" id="1.10.260.40">
    <property type="entry name" value="lambda repressor-like DNA-binding domains"/>
    <property type="match status" value="1"/>
</dbReference>
<evidence type="ECO:0000313" key="9">
    <source>
        <dbReference type="Proteomes" id="UP000294613"/>
    </source>
</evidence>
<dbReference type="Proteomes" id="UP000702954">
    <property type="component" value="Unassembled WGS sequence"/>
</dbReference>
<dbReference type="PROSITE" id="PS50943">
    <property type="entry name" value="HTH_CROC1"/>
    <property type="match status" value="1"/>
</dbReference>
<dbReference type="PRINTS" id="PR00036">
    <property type="entry name" value="HTHLACI"/>
</dbReference>
<evidence type="ECO:0000256" key="3">
    <source>
        <dbReference type="ARBA" id="ARBA00023125"/>
    </source>
</evidence>